<dbReference type="InterPro" id="IPR015797">
    <property type="entry name" value="NUDIX_hydrolase-like_dom_sf"/>
</dbReference>
<dbReference type="PROSITE" id="PS51462">
    <property type="entry name" value="NUDIX"/>
    <property type="match status" value="1"/>
</dbReference>
<dbReference type="SUPFAM" id="SSF55811">
    <property type="entry name" value="Nudix"/>
    <property type="match status" value="1"/>
</dbReference>
<dbReference type="PANTHER" id="PTHR43046">
    <property type="entry name" value="GDP-MANNOSE MANNOSYL HYDROLASE"/>
    <property type="match status" value="1"/>
</dbReference>
<dbReference type="EMBL" id="VLLL01000012">
    <property type="protein sequence ID" value="TWJ06527.1"/>
    <property type="molecule type" value="Genomic_DNA"/>
</dbReference>
<evidence type="ECO:0000259" key="3">
    <source>
        <dbReference type="PROSITE" id="PS51462"/>
    </source>
</evidence>
<protein>
    <submittedName>
        <fullName evidence="4">ADP-ribose pyrophosphatase YjhB (NUDIX family)</fullName>
    </submittedName>
</protein>
<accession>A0A562ULP0</accession>
<sequence length="134" mass="14873">MPATVIDVVAWIEIRAGTVLTVRSHGSDTFWIPGGKTEPEESELDALCREAHEELGVVLDPASARLFGRYDGHAHGQPPHVRISMACYRAEATGVPRPCAEIAELDWFGWADRDRVADADRRVFDDLHRAGLLR</sequence>
<keyword evidence="5" id="KW-1185">Reference proteome</keyword>
<gene>
    <name evidence="4" type="ORF">LX16_5264</name>
</gene>
<reference evidence="4 5" key="1">
    <citation type="journal article" date="2013" name="Stand. Genomic Sci.">
        <title>Genomic Encyclopedia of Type Strains, Phase I: The one thousand microbial genomes (KMG-I) project.</title>
        <authorList>
            <person name="Kyrpides N.C."/>
            <person name="Woyke T."/>
            <person name="Eisen J.A."/>
            <person name="Garrity G."/>
            <person name="Lilburn T.G."/>
            <person name="Beck B.J."/>
            <person name="Whitman W.B."/>
            <person name="Hugenholtz P."/>
            <person name="Klenk H.P."/>
        </authorList>
    </citation>
    <scope>NUCLEOTIDE SEQUENCE [LARGE SCALE GENOMIC DNA]</scope>
    <source>
        <strain evidence="4 5">DSM 45044</strain>
    </source>
</reference>
<dbReference type="Proteomes" id="UP000321617">
    <property type="component" value="Unassembled WGS sequence"/>
</dbReference>
<dbReference type="RefSeq" id="WP_147144601.1">
    <property type="nucleotide sequence ID" value="NZ_BAABIJ010000002.1"/>
</dbReference>
<dbReference type="PANTHER" id="PTHR43046:SF2">
    <property type="entry name" value="8-OXO-DGTP DIPHOSPHATASE-RELATED"/>
    <property type="match status" value="1"/>
</dbReference>
<keyword evidence="2" id="KW-0378">Hydrolase</keyword>
<evidence type="ECO:0000313" key="4">
    <source>
        <dbReference type="EMBL" id="TWJ06527.1"/>
    </source>
</evidence>
<evidence type="ECO:0000256" key="1">
    <source>
        <dbReference type="ARBA" id="ARBA00001946"/>
    </source>
</evidence>
<name>A0A562ULP0_9ACTN</name>
<dbReference type="AlphaFoldDB" id="A0A562ULP0"/>
<comment type="caution">
    <text evidence="4">The sequence shown here is derived from an EMBL/GenBank/DDBJ whole genome shotgun (WGS) entry which is preliminary data.</text>
</comment>
<organism evidence="4 5">
    <name type="scientific">Stackebrandtia albiflava</name>
    <dbReference type="NCBI Taxonomy" id="406432"/>
    <lineage>
        <taxon>Bacteria</taxon>
        <taxon>Bacillati</taxon>
        <taxon>Actinomycetota</taxon>
        <taxon>Actinomycetes</taxon>
        <taxon>Glycomycetales</taxon>
        <taxon>Glycomycetaceae</taxon>
        <taxon>Stackebrandtia</taxon>
    </lineage>
</organism>
<dbReference type="OrthoDB" id="67499at2"/>
<dbReference type="GO" id="GO:0016787">
    <property type="term" value="F:hydrolase activity"/>
    <property type="evidence" value="ECO:0007669"/>
    <property type="project" value="UniProtKB-KW"/>
</dbReference>
<dbReference type="InterPro" id="IPR020084">
    <property type="entry name" value="NUDIX_hydrolase_CS"/>
</dbReference>
<evidence type="ECO:0000313" key="5">
    <source>
        <dbReference type="Proteomes" id="UP000321617"/>
    </source>
</evidence>
<evidence type="ECO:0000256" key="2">
    <source>
        <dbReference type="ARBA" id="ARBA00022801"/>
    </source>
</evidence>
<dbReference type="CDD" id="cd04690">
    <property type="entry name" value="NUDIX_Hydrolase"/>
    <property type="match status" value="1"/>
</dbReference>
<feature type="domain" description="Nudix hydrolase" evidence="3">
    <location>
        <begin position="3"/>
        <end position="129"/>
    </location>
</feature>
<comment type="cofactor">
    <cofactor evidence="1">
        <name>Mg(2+)</name>
        <dbReference type="ChEBI" id="CHEBI:18420"/>
    </cofactor>
</comment>
<dbReference type="InterPro" id="IPR000086">
    <property type="entry name" value="NUDIX_hydrolase_dom"/>
</dbReference>
<dbReference type="PROSITE" id="PS00893">
    <property type="entry name" value="NUDIX_BOX"/>
    <property type="match status" value="1"/>
</dbReference>
<dbReference type="Gene3D" id="3.90.79.10">
    <property type="entry name" value="Nucleoside Triphosphate Pyrophosphohydrolase"/>
    <property type="match status" value="1"/>
</dbReference>
<dbReference type="Pfam" id="PF00293">
    <property type="entry name" value="NUDIX"/>
    <property type="match status" value="1"/>
</dbReference>
<proteinExistence type="predicted"/>